<gene>
    <name evidence="2" type="ORF">M8C21_015755</name>
</gene>
<dbReference type="AlphaFoldDB" id="A0AAD5BU41"/>
<dbReference type="InterPro" id="IPR010800">
    <property type="entry name" value="GRP"/>
</dbReference>
<accession>A0AAD5BU41</accession>
<dbReference type="EMBL" id="JAMZMK010010948">
    <property type="protein sequence ID" value="KAI7729662.1"/>
    <property type="molecule type" value="Genomic_DNA"/>
</dbReference>
<evidence type="ECO:0008006" key="4">
    <source>
        <dbReference type="Google" id="ProtNLM"/>
    </source>
</evidence>
<proteinExistence type="predicted"/>
<dbReference type="PANTHER" id="PTHR37389:SF41">
    <property type="entry name" value="GLYCINE-RICH PROTEIN 3 SHORT ISOFORM-LIKE"/>
    <property type="match status" value="1"/>
</dbReference>
<dbReference type="Proteomes" id="UP001206925">
    <property type="component" value="Unassembled WGS sequence"/>
</dbReference>
<evidence type="ECO:0000313" key="3">
    <source>
        <dbReference type="Proteomes" id="UP001206925"/>
    </source>
</evidence>
<evidence type="ECO:0000256" key="1">
    <source>
        <dbReference type="SAM" id="SignalP"/>
    </source>
</evidence>
<keyword evidence="1" id="KW-0732">Signal</keyword>
<sequence length="109" mass="11675">MVSTRFLLIALAIATVLCITSEIAAAKDLASNHDSDIEDAKYDHGYNGGGRGGYNNGGGRGGYYNGRGRGRGYCRHGCCGRYYNGGCSCCRTLEEANAYKQAHEAETHN</sequence>
<dbReference type="Pfam" id="PF07172">
    <property type="entry name" value="GRP"/>
    <property type="match status" value="1"/>
</dbReference>
<keyword evidence="3" id="KW-1185">Reference proteome</keyword>
<feature type="chain" id="PRO_5042184361" description="Glycine-rich protein" evidence="1">
    <location>
        <begin position="27"/>
        <end position="109"/>
    </location>
</feature>
<reference evidence="2" key="1">
    <citation type="submission" date="2022-06" db="EMBL/GenBank/DDBJ databases">
        <title>Uncovering the hologenomic basis of an extraordinary plant invasion.</title>
        <authorList>
            <person name="Bieker V.C."/>
            <person name="Martin M.D."/>
            <person name="Gilbert T."/>
            <person name="Hodgins K."/>
            <person name="Battlay P."/>
            <person name="Petersen B."/>
            <person name="Wilson J."/>
        </authorList>
    </citation>
    <scope>NUCLEOTIDE SEQUENCE</scope>
    <source>
        <strain evidence="2">AA19_3_7</strain>
        <tissue evidence="2">Leaf</tissue>
    </source>
</reference>
<dbReference type="PANTHER" id="PTHR37389">
    <property type="entry name" value="NODULIN-24"/>
    <property type="match status" value="1"/>
</dbReference>
<evidence type="ECO:0000313" key="2">
    <source>
        <dbReference type="EMBL" id="KAI7729662.1"/>
    </source>
</evidence>
<organism evidence="2 3">
    <name type="scientific">Ambrosia artemisiifolia</name>
    <name type="common">Common ragweed</name>
    <dbReference type="NCBI Taxonomy" id="4212"/>
    <lineage>
        <taxon>Eukaryota</taxon>
        <taxon>Viridiplantae</taxon>
        <taxon>Streptophyta</taxon>
        <taxon>Embryophyta</taxon>
        <taxon>Tracheophyta</taxon>
        <taxon>Spermatophyta</taxon>
        <taxon>Magnoliopsida</taxon>
        <taxon>eudicotyledons</taxon>
        <taxon>Gunneridae</taxon>
        <taxon>Pentapetalae</taxon>
        <taxon>asterids</taxon>
        <taxon>campanulids</taxon>
        <taxon>Asterales</taxon>
        <taxon>Asteraceae</taxon>
        <taxon>Asteroideae</taxon>
        <taxon>Heliantheae alliance</taxon>
        <taxon>Heliantheae</taxon>
        <taxon>Ambrosia</taxon>
    </lineage>
</organism>
<feature type="signal peptide" evidence="1">
    <location>
        <begin position="1"/>
        <end position="26"/>
    </location>
</feature>
<comment type="caution">
    <text evidence="2">The sequence shown here is derived from an EMBL/GenBank/DDBJ whole genome shotgun (WGS) entry which is preliminary data.</text>
</comment>
<protein>
    <recommendedName>
        <fullName evidence="4">Glycine-rich protein</fullName>
    </recommendedName>
</protein>
<name>A0AAD5BU41_AMBAR</name>